<dbReference type="SUPFAM" id="SSF82714">
    <property type="entry name" value="Multidrug efflux transporter AcrB TolC docking domain, DN and DC subdomains"/>
    <property type="match status" value="2"/>
</dbReference>
<feature type="transmembrane region" description="Helical" evidence="1">
    <location>
        <begin position="955"/>
        <end position="974"/>
    </location>
</feature>
<feature type="transmembrane region" description="Helical" evidence="1">
    <location>
        <begin position="908"/>
        <end position="930"/>
    </location>
</feature>
<dbReference type="OrthoDB" id="9758234at2"/>
<dbReference type="Gene3D" id="3.30.70.1440">
    <property type="entry name" value="Multidrug efflux transporter AcrB pore domain"/>
    <property type="match status" value="1"/>
</dbReference>
<dbReference type="PANTHER" id="PTHR32063:SF24">
    <property type="entry name" value="CATION EFFLUX SYSTEM (ACRB_ACRD_ACRF FAMILY)"/>
    <property type="match status" value="1"/>
</dbReference>
<feature type="transmembrane region" description="Helical" evidence="1">
    <location>
        <begin position="881"/>
        <end position="902"/>
    </location>
</feature>
<dbReference type="InterPro" id="IPR001036">
    <property type="entry name" value="Acrflvin-R"/>
</dbReference>
<accession>A0A173MC69</accession>
<keyword evidence="1" id="KW-0472">Membrane</keyword>
<keyword evidence="3" id="KW-1185">Reference proteome</keyword>
<protein>
    <submittedName>
        <fullName evidence="2">Multidrug efflux pump subunit AcrB</fullName>
    </submittedName>
</protein>
<dbReference type="PRINTS" id="PR00702">
    <property type="entry name" value="ACRIFLAVINRP"/>
</dbReference>
<name>A0A173MC69_9BACT</name>
<gene>
    <name evidence="2" type="ORF">SAMN05421788_115102</name>
</gene>
<dbReference type="Pfam" id="PF00873">
    <property type="entry name" value="ACR_tran"/>
    <property type="match status" value="1"/>
</dbReference>
<dbReference type="STRING" id="477680.SAMN05421788_115102"/>
<feature type="transmembrane region" description="Helical" evidence="1">
    <location>
        <begin position="520"/>
        <end position="539"/>
    </location>
</feature>
<dbReference type="AlphaFoldDB" id="A0A173MC69"/>
<dbReference type="SUPFAM" id="SSF82866">
    <property type="entry name" value="Multidrug efflux transporter AcrB transmembrane domain"/>
    <property type="match status" value="2"/>
</dbReference>
<dbReference type="GO" id="GO:0005886">
    <property type="term" value="C:plasma membrane"/>
    <property type="evidence" value="ECO:0007669"/>
    <property type="project" value="TreeGrafter"/>
</dbReference>
<dbReference type="Gene3D" id="1.20.1640.10">
    <property type="entry name" value="Multidrug efflux transporter AcrB transmembrane domain"/>
    <property type="match status" value="2"/>
</dbReference>
<feature type="transmembrane region" description="Helical" evidence="1">
    <location>
        <begin position="460"/>
        <end position="482"/>
    </location>
</feature>
<dbReference type="Gene3D" id="3.30.70.1320">
    <property type="entry name" value="Multidrug efflux transporter AcrB pore domain like"/>
    <property type="match status" value="1"/>
</dbReference>
<feature type="transmembrane region" description="Helical" evidence="1">
    <location>
        <begin position="358"/>
        <end position="378"/>
    </location>
</feature>
<keyword evidence="1" id="KW-0812">Transmembrane</keyword>
<dbReference type="RefSeq" id="WP_076382661.1">
    <property type="nucleotide sequence ID" value="NZ_AP017422.1"/>
</dbReference>
<evidence type="ECO:0000313" key="3">
    <source>
        <dbReference type="Proteomes" id="UP000186917"/>
    </source>
</evidence>
<feature type="transmembrane region" description="Helical" evidence="1">
    <location>
        <begin position="980"/>
        <end position="1001"/>
    </location>
</feature>
<feature type="transmembrane region" description="Helical" evidence="1">
    <location>
        <begin position="330"/>
        <end position="351"/>
    </location>
</feature>
<dbReference type="InterPro" id="IPR027463">
    <property type="entry name" value="AcrB_DN_DC_subdom"/>
</dbReference>
<dbReference type="Gene3D" id="3.30.70.1430">
    <property type="entry name" value="Multidrug efflux transporter AcrB pore domain"/>
    <property type="match status" value="2"/>
</dbReference>
<dbReference type="KEGG" id="fln:FLA_1063"/>
<feature type="transmembrane region" description="Helical" evidence="1">
    <location>
        <begin position="384"/>
        <end position="407"/>
    </location>
</feature>
<dbReference type="GO" id="GO:0042910">
    <property type="term" value="F:xenobiotic transmembrane transporter activity"/>
    <property type="evidence" value="ECO:0007669"/>
    <property type="project" value="TreeGrafter"/>
</dbReference>
<dbReference type="EMBL" id="FTOR01000015">
    <property type="protein sequence ID" value="SIT34302.1"/>
    <property type="molecule type" value="Genomic_DNA"/>
</dbReference>
<feature type="transmembrane region" description="Helical" evidence="1">
    <location>
        <begin position="428"/>
        <end position="448"/>
    </location>
</feature>
<sequence>MKLTNFSVKNYQFTLVIFLLVAVVGFLTLFTMPRSEDPTTHPPEYLITVIYPGTSPQDIQDQVVKPIENKVFQMDDIEKLLTTIEDGVAVIQPKFKYGVDVDNKYQELSTEVNALRNSGLPKDIHLIKVEKISASDVNILQVALVSDNASVKALRDEADILKTRLEKLTKLKKVEYAGMPEQQIRVDIQVDKLAQLHIPMELVLGSLQSEAADIPGGSIHLDTKVFNVKTSGKFKNAEDVANTVIYNGNNKIIYLKDVAHVTYKAETVAHITRINGHRCVLVNAALKDGVNIAAVKEEYQPILDDFAGSLPANISMIKNFDQANMVSQRLGHLGFDFTLAIVLVLITLLPLGIRASLIVMIAIPLSLALGLITMNLFGFSLNQLSIVGLVVALGLLVDDSIVVVENIERWLREGHSKKEAILKGTQQIGAAVIGCTATLIIAFLPLAFLPDTAGEFVRSLPMAIITSVLASMVVALTLVPFLGSRMLKTHAHGEGNIFLRYLQKLLTWSYKRIMPAALKWPKLTILVSIAISMAGFMLFSKTGFKLFPTSEKPMFLVNLKMPLQANIEESNRAAKLVEAELSKHKEITYYTTNVGKGNPQIYYNVHQQDIKPDFAQVLVQLADHATPVEKTELIKELRGRFVNFPYAKVEVKDFEQGPPIEANIVIRLFGEDLTVLRGLSFQVDSLLRKHPGTVYVNNELNTYKTDIRIVINKEKARTLGLFTGDIDKMVRLAVSGLPVGDYIDDRGDSRNVIVTVSRDKYANLDAFKNLYVNNVNGVPIALNQVATISFETSPTAINHFNKSRFVKVTSLTKEHVLANDVLKDIIPQLDKLKMPRGYYYKLSGEKETEGDTLGGNFLSVILLSNFLFVGILLLQFKTFKGIIIVLSIIPLGIFGGVAALLMTGYPVSLVSIIGFIGLSGIQVKNSLLLVDFTNQLRLQGYSIDKAIGIAGETRFLPVVLTSITAICGLIPLAFNPNPQIAPLAIVLIGGLISSTILSRIVTPVMYKLIPPNLENNDGYVEGGEIKPDVDIQHA</sequence>
<keyword evidence="1" id="KW-1133">Transmembrane helix</keyword>
<dbReference type="Gene3D" id="3.30.2090.10">
    <property type="entry name" value="Multidrug efflux transporter AcrB TolC docking domain, DN and DC subdomains"/>
    <property type="match status" value="2"/>
</dbReference>
<feature type="transmembrane region" description="Helical" evidence="1">
    <location>
        <begin position="12"/>
        <end position="32"/>
    </location>
</feature>
<evidence type="ECO:0000256" key="1">
    <source>
        <dbReference type="SAM" id="Phobius"/>
    </source>
</evidence>
<dbReference type="Proteomes" id="UP000186917">
    <property type="component" value="Unassembled WGS sequence"/>
</dbReference>
<reference evidence="3" key="1">
    <citation type="submission" date="2017-01" db="EMBL/GenBank/DDBJ databases">
        <authorList>
            <person name="Varghese N."/>
            <person name="Submissions S."/>
        </authorList>
    </citation>
    <scope>NUCLEOTIDE SEQUENCE [LARGE SCALE GENOMIC DNA]</scope>
    <source>
        <strain evidence="3">DSM 21054</strain>
    </source>
</reference>
<feature type="transmembrane region" description="Helical" evidence="1">
    <location>
        <begin position="853"/>
        <end position="874"/>
    </location>
</feature>
<proteinExistence type="predicted"/>
<organism evidence="2 3">
    <name type="scientific">Filimonas lacunae</name>
    <dbReference type="NCBI Taxonomy" id="477680"/>
    <lineage>
        <taxon>Bacteria</taxon>
        <taxon>Pseudomonadati</taxon>
        <taxon>Bacteroidota</taxon>
        <taxon>Chitinophagia</taxon>
        <taxon>Chitinophagales</taxon>
        <taxon>Chitinophagaceae</taxon>
        <taxon>Filimonas</taxon>
    </lineage>
</organism>
<evidence type="ECO:0000313" key="2">
    <source>
        <dbReference type="EMBL" id="SIT34302.1"/>
    </source>
</evidence>
<dbReference type="PANTHER" id="PTHR32063">
    <property type="match status" value="1"/>
</dbReference>
<dbReference type="SUPFAM" id="SSF82693">
    <property type="entry name" value="Multidrug efflux transporter AcrB pore domain, PN1, PN2, PC1 and PC2 subdomains"/>
    <property type="match status" value="2"/>
</dbReference>